<dbReference type="EMBL" id="CAJEWN010000135">
    <property type="protein sequence ID" value="CAD2168027.1"/>
    <property type="molecule type" value="Genomic_DNA"/>
</dbReference>
<dbReference type="Proteomes" id="UP000580250">
    <property type="component" value="Unassembled WGS sequence"/>
</dbReference>
<dbReference type="InterPro" id="IPR009057">
    <property type="entry name" value="Homeodomain-like_sf"/>
</dbReference>
<sequence>MAENENNLSSDDEGPSTKKRRASYTIDFKIQALEFALKNNISMASRHFNVDRKQIRMWIAQRDKLGKRRSSTPQHFKKHRLEGGGRPLHDIEFEKTLLDWIKDQRAKRSYCRSYCLEILLHNRSKHVVLQMIQKARRIISFHVLKKVMEWSIWV</sequence>
<protein>
    <recommendedName>
        <fullName evidence="2">Brinker DNA-binding domain-containing protein</fullName>
    </recommendedName>
</protein>
<dbReference type="Gene3D" id="1.10.10.60">
    <property type="entry name" value="Homeodomain-like"/>
    <property type="match status" value="1"/>
</dbReference>
<evidence type="ECO:0000259" key="2">
    <source>
        <dbReference type="Pfam" id="PF09607"/>
    </source>
</evidence>
<dbReference type="InterPro" id="IPR018586">
    <property type="entry name" value="Brinker_DNA-bd"/>
</dbReference>
<dbReference type="AlphaFoldDB" id="A0A6V7UZJ3"/>
<evidence type="ECO:0000313" key="4">
    <source>
        <dbReference type="Proteomes" id="UP000580250"/>
    </source>
</evidence>
<dbReference type="GO" id="GO:0005634">
    <property type="term" value="C:nucleus"/>
    <property type="evidence" value="ECO:0007669"/>
    <property type="project" value="UniProtKB-SubCell"/>
</dbReference>
<evidence type="ECO:0000256" key="1">
    <source>
        <dbReference type="ARBA" id="ARBA00004123"/>
    </source>
</evidence>
<proteinExistence type="predicted"/>
<accession>A0A6V7UZJ3</accession>
<dbReference type="SUPFAM" id="SSF46689">
    <property type="entry name" value="Homeodomain-like"/>
    <property type="match status" value="1"/>
</dbReference>
<evidence type="ECO:0000313" key="3">
    <source>
        <dbReference type="EMBL" id="CAD2168027.1"/>
    </source>
</evidence>
<organism evidence="3 4">
    <name type="scientific">Meloidogyne enterolobii</name>
    <name type="common">Root-knot nematode worm</name>
    <name type="synonym">Meloidogyne mayaguensis</name>
    <dbReference type="NCBI Taxonomy" id="390850"/>
    <lineage>
        <taxon>Eukaryota</taxon>
        <taxon>Metazoa</taxon>
        <taxon>Ecdysozoa</taxon>
        <taxon>Nematoda</taxon>
        <taxon>Chromadorea</taxon>
        <taxon>Rhabditida</taxon>
        <taxon>Tylenchina</taxon>
        <taxon>Tylenchomorpha</taxon>
        <taxon>Tylenchoidea</taxon>
        <taxon>Meloidogynidae</taxon>
        <taxon>Meloidogyninae</taxon>
        <taxon>Meloidogyne</taxon>
    </lineage>
</organism>
<dbReference type="Pfam" id="PF09607">
    <property type="entry name" value="BrkDBD"/>
    <property type="match status" value="1"/>
</dbReference>
<reference evidence="3 4" key="1">
    <citation type="submission" date="2020-08" db="EMBL/GenBank/DDBJ databases">
        <authorList>
            <person name="Koutsovoulos G."/>
            <person name="Danchin GJ E."/>
        </authorList>
    </citation>
    <scope>NUCLEOTIDE SEQUENCE [LARGE SCALE GENOMIC DNA]</scope>
</reference>
<name>A0A6V7UZJ3_MELEN</name>
<comment type="caution">
    <text evidence="3">The sequence shown here is derived from an EMBL/GenBank/DDBJ whole genome shotgun (WGS) entry which is preliminary data.</text>
</comment>
<gene>
    <name evidence="3" type="ORF">MENT_LOCUS19362</name>
</gene>
<comment type="subcellular location">
    <subcellularLocation>
        <location evidence="1">Nucleus</location>
    </subcellularLocation>
</comment>
<feature type="domain" description="Brinker DNA-binding" evidence="2">
    <location>
        <begin position="21"/>
        <end position="62"/>
    </location>
</feature>
<dbReference type="OrthoDB" id="5874990at2759"/>